<sequence>MFEEFYTPLCSFAYKYLKDSVSSADVVQDVFLSIWNSHTDFSNVGALRSYLFTCVRNSCLNAIRNAKVNEHTKDVFPDVQCHDTADEYEIETMVYAEVHKAIKHLSPQAREVVIHSMNGLTNIEIAEELKVSVNTIKTMKKRAYKSLREKLGGMRWVLVILFG</sequence>
<dbReference type="InterPro" id="IPR013249">
    <property type="entry name" value="RNA_pol_sigma70_r4_t2"/>
</dbReference>
<keyword evidence="3" id="KW-0731">Sigma factor</keyword>
<evidence type="ECO:0000256" key="4">
    <source>
        <dbReference type="ARBA" id="ARBA00023163"/>
    </source>
</evidence>
<dbReference type="Gene3D" id="1.10.1740.10">
    <property type="match status" value="1"/>
</dbReference>
<dbReference type="PANTHER" id="PTHR43133:SF46">
    <property type="entry name" value="RNA POLYMERASE SIGMA-70 FACTOR ECF SUBFAMILY"/>
    <property type="match status" value="1"/>
</dbReference>
<dbReference type="InterPro" id="IPR007627">
    <property type="entry name" value="RNA_pol_sigma70_r2"/>
</dbReference>
<dbReference type="Proteomes" id="UP000605676">
    <property type="component" value="Unassembled WGS sequence"/>
</dbReference>
<keyword evidence="8" id="KW-1185">Reference proteome</keyword>
<dbReference type="EMBL" id="JAENRR010000006">
    <property type="protein sequence ID" value="MBK3516488.1"/>
    <property type="molecule type" value="Genomic_DNA"/>
</dbReference>
<dbReference type="CDD" id="cd06171">
    <property type="entry name" value="Sigma70_r4"/>
    <property type="match status" value="1"/>
</dbReference>
<evidence type="ECO:0000256" key="3">
    <source>
        <dbReference type="ARBA" id="ARBA00023082"/>
    </source>
</evidence>
<proteinExistence type="inferred from homology"/>
<dbReference type="InterPro" id="IPR014284">
    <property type="entry name" value="RNA_pol_sigma-70_dom"/>
</dbReference>
<reference evidence="7 8" key="1">
    <citation type="submission" date="2021-01" db="EMBL/GenBank/DDBJ databases">
        <title>Carboxyliciviraga sp.nov., isolated from coastal sediments.</title>
        <authorList>
            <person name="Lu D."/>
            <person name="Zhang T."/>
        </authorList>
    </citation>
    <scope>NUCLEOTIDE SEQUENCE [LARGE SCALE GENOMIC DNA]</scope>
    <source>
        <strain evidence="7 8">N1Y132</strain>
    </source>
</reference>
<evidence type="ECO:0000259" key="5">
    <source>
        <dbReference type="Pfam" id="PF04542"/>
    </source>
</evidence>
<dbReference type="InterPro" id="IPR000792">
    <property type="entry name" value="Tscrpt_reg_LuxR_C"/>
</dbReference>
<evidence type="ECO:0000313" key="8">
    <source>
        <dbReference type="Proteomes" id="UP000605676"/>
    </source>
</evidence>
<comment type="caution">
    <text evidence="7">The sequence shown here is derived from an EMBL/GenBank/DDBJ whole genome shotgun (WGS) entry which is preliminary data.</text>
</comment>
<dbReference type="NCBIfam" id="TIGR02937">
    <property type="entry name" value="sigma70-ECF"/>
    <property type="match status" value="1"/>
</dbReference>
<evidence type="ECO:0000313" key="7">
    <source>
        <dbReference type="EMBL" id="MBK3516488.1"/>
    </source>
</evidence>
<dbReference type="SUPFAM" id="SSF88946">
    <property type="entry name" value="Sigma2 domain of RNA polymerase sigma factors"/>
    <property type="match status" value="1"/>
</dbReference>
<dbReference type="InterPro" id="IPR036388">
    <property type="entry name" value="WH-like_DNA-bd_sf"/>
</dbReference>
<evidence type="ECO:0000259" key="6">
    <source>
        <dbReference type="Pfam" id="PF08281"/>
    </source>
</evidence>
<organism evidence="7 8">
    <name type="scientific">Carboxylicivirga marina</name>
    <dbReference type="NCBI Taxonomy" id="2800988"/>
    <lineage>
        <taxon>Bacteria</taxon>
        <taxon>Pseudomonadati</taxon>
        <taxon>Bacteroidota</taxon>
        <taxon>Bacteroidia</taxon>
        <taxon>Marinilabiliales</taxon>
        <taxon>Marinilabiliaceae</taxon>
        <taxon>Carboxylicivirga</taxon>
    </lineage>
</organism>
<dbReference type="InterPro" id="IPR013324">
    <property type="entry name" value="RNA_pol_sigma_r3/r4-like"/>
</dbReference>
<feature type="domain" description="RNA polymerase sigma factor 70 region 4 type 2" evidence="6">
    <location>
        <begin position="97"/>
        <end position="147"/>
    </location>
</feature>
<dbReference type="InterPro" id="IPR039425">
    <property type="entry name" value="RNA_pol_sigma-70-like"/>
</dbReference>
<dbReference type="SUPFAM" id="SSF88659">
    <property type="entry name" value="Sigma3 and sigma4 domains of RNA polymerase sigma factors"/>
    <property type="match status" value="1"/>
</dbReference>
<accession>A0ABS1HFP5</accession>
<dbReference type="Gene3D" id="1.10.10.10">
    <property type="entry name" value="Winged helix-like DNA-binding domain superfamily/Winged helix DNA-binding domain"/>
    <property type="match status" value="1"/>
</dbReference>
<evidence type="ECO:0000256" key="1">
    <source>
        <dbReference type="ARBA" id="ARBA00010641"/>
    </source>
</evidence>
<dbReference type="Pfam" id="PF04542">
    <property type="entry name" value="Sigma70_r2"/>
    <property type="match status" value="1"/>
</dbReference>
<dbReference type="PRINTS" id="PR00038">
    <property type="entry name" value="HTHLUXR"/>
</dbReference>
<dbReference type="PANTHER" id="PTHR43133">
    <property type="entry name" value="RNA POLYMERASE ECF-TYPE SIGMA FACTO"/>
    <property type="match status" value="1"/>
</dbReference>
<keyword evidence="2" id="KW-0805">Transcription regulation</keyword>
<keyword evidence="4" id="KW-0804">Transcription</keyword>
<dbReference type="Pfam" id="PF08281">
    <property type="entry name" value="Sigma70_r4_2"/>
    <property type="match status" value="1"/>
</dbReference>
<protein>
    <submittedName>
        <fullName evidence="7">Sigma-70 family RNA polymerase sigma factor</fullName>
    </submittedName>
</protein>
<comment type="similarity">
    <text evidence="1">Belongs to the sigma-70 factor family. ECF subfamily.</text>
</comment>
<evidence type="ECO:0000256" key="2">
    <source>
        <dbReference type="ARBA" id="ARBA00023015"/>
    </source>
</evidence>
<feature type="domain" description="RNA polymerase sigma-70 region 2" evidence="5">
    <location>
        <begin position="1"/>
        <end position="67"/>
    </location>
</feature>
<name>A0ABS1HFP5_9BACT</name>
<dbReference type="InterPro" id="IPR013325">
    <property type="entry name" value="RNA_pol_sigma_r2"/>
</dbReference>
<gene>
    <name evidence="7" type="ORF">JIV24_03980</name>
</gene>